<evidence type="ECO:0000313" key="3">
    <source>
        <dbReference type="Proteomes" id="UP001149074"/>
    </source>
</evidence>
<dbReference type="RefSeq" id="XP_056469755.1">
    <property type="nucleotide sequence ID" value="XM_056622339.1"/>
</dbReference>
<reference evidence="2" key="2">
    <citation type="journal article" date="2023" name="IMA Fungus">
        <title>Comparative genomic study of the Penicillium genus elucidates a diverse pangenome and 15 lateral gene transfer events.</title>
        <authorList>
            <person name="Petersen C."/>
            <person name="Sorensen T."/>
            <person name="Nielsen M.R."/>
            <person name="Sondergaard T.E."/>
            <person name="Sorensen J.L."/>
            <person name="Fitzpatrick D.A."/>
            <person name="Frisvad J.C."/>
            <person name="Nielsen K.L."/>
        </authorList>
    </citation>
    <scope>NUCLEOTIDE SEQUENCE</scope>
    <source>
        <strain evidence="2">IBT 30761</strain>
    </source>
</reference>
<dbReference type="GO" id="GO:0006508">
    <property type="term" value="P:proteolysis"/>
    <property type="evidence" value="ECO:0007669"/>
    <property type="project" value="UniProtKB-KW"/>
</dbReference>
<reference evidence="2" key="1">
    <citation type="submission" date="2022-11" db="EMBL/GenBank/DDBJ databases">
        <authorList>
            <person name="Petersen C."/>
        </authorList>
    </citation>
    <scope>NUCLEOTIDE SEQUENCE</scope>
    <source>
        <strain evidence="2">IBT 30761</strain>
    </source>
</reference>
<accession>A0A9W9ENG1</accession>
<dbReference type="EMBL" id="JAPQKI010000010">
    <property type="protein sequence ID" value="KAJ5085077.1"/>
    <property type="molecule type" value="Genomic_DNA"/>
</dbReference>
<gene>
    <name evidence="2" type="ORF">N7532_009848</name>
</gene>
<comment type="caution">
    <text evidence="2">The sequence shown here is derived from an EMBL/GenBank/DDBJ whole genome shotgun (WGS) entry which is preliminary data.</text>
</comment>
<evidence type="ECO:0000313" key="2">
    <source>
        <dbReference type="EMBL" id="KAJ5085077.1"/>
    </source>
</evidence>
<name>A0A9W9ENG1_9EURO</name>
<feature type="region of interest" description="Disordered" evidence="1">
    <location>
        <begin position="30"/>
        <end position="61"/>
    </location>
</feature>
<dbReference type="Proteomes" id="UP001149074">
    <property type="component" value="Unassembled WGS sequence"/>
</dbReference>
<evidence type="ECO:0000256" key="1">
    <source>
        <dbReference type="SAM" id="MobiDB-lite"/>
    </source>
</evidence>
<sequence>MGGLLLIHPYGSTSLSQAIFWSPDAVQASSNLHTSQNGERSNTGAYQENSSDEPWLELDGRDTQVKPVYHKLPGTQVREIY</sequence>
<protein>
    <submittedName>
        <fullName evidence="2">Acid protease</fullName>
    </submittedName>
</protein>
<organism evidence="2 3">
    <name type="scientific">Penicillium argentinense</name>
    <dbReference type="NCBI Taxonomy" id="1131581"/>
    <lineage>
        <taxon>Eukaryota</taxon>
        <taxon>Fungi</taxon>
        <taxon>Dikarya</taxon>
        <taxon>Ascomycota</taxon>
        <taxon>Pezizomycotina</taxon>
        <taxon>Eurotiomycetes</taxon>
        <taxon>Eurotiomycetidae</taxon>
        <taxon>Eurotiales</taxon>
        <taxon>Aspergillaceae</taxon>
        <taxon>Penicillium</taxon>
    </lineage>
</organism>
<keyword evidence="3" id="KW-1185">Reference proteome</keyword>
<feature type="compositionally biased region" description="Polar residues" evidence="1">
    <location>
        <begin position="30"/>
        <end position="49"/>
    </location>
</feature>
<dbReference type="GO" id="GO:0008233">
    <property type="term" value="F:peptidase activity"/>
    <property type="evidence" value="ECO:0007669"/>
    <property type="project" value="UniProtKB-KW"/>
</dbReference>
<dbReference type="AlphaFoldDB" id="A0A9W9ENG1"/>
<dbReference type="OrthoDB" id="4074350at2759"/>
<dbReference type="GeneID" id="81361318"/>
<keyword evidence="2" id="KW-0378">Hydrolase</keyword>
<keyword evidence="2" id="KW-0645">Protease</keyword>
<proteinExistence type="predicted"/>